<gene>
    <name evidence="2" type="ORF">BJI67_15905</name>
</gene>
<dbReference type="Proteomes" id="UP000095342">
    <property type="component" value="Plasmid pAPV6"/>
</dbReference>
<dbReference type="EMBL" id="CP017449">
    <property type="protein sequence ID" value="AOV18727.1"/>
    <property type="molecule type" value="Genomic_DNA"/>
</dbReference>
<proteinExistence type="predicted"/>
<keyword evidence="3" id="KW-1185">Reference proteome</keyword>
<protein>
    <submittedName>
        <fullName evidence="2">Uncharacterized protein</fullName>
    </submittedName>
</protein>
<dbReference type="AlphaFoldDB" id="A0A1D8KCN9"/>
<keyword evidence="2" id="KW-0614">Plasmid</keyword>
<evidence type="ECO:0000256" key="1">
    <source>
        <dbReference type="SAM" id="Phobius"/>
    </source>
</evidence>
<geneLocation type="plasmid" evidence="3">
    <name>papv6</name>
</geneLocation>
<evidence type="ECO:0000313" key="3">
    <source>
        <dbReference type="Proteomes" id="UP000095342"/>
    </source>
</evidence>
<sequence length="164" mass="18604">MPIFKRRDLNPIEGALESLEIIETIAEFMLVREIKPLVHLVEALLNVSFAGGIGAGVVVLAELVFFGHIMIWPVMLGIILPAIAINWPLMSLYLIVLKEGQDLLIDEIDYYVPFNRKAYKNLMRVLDVELNYDAILRWCRIEQEAFETALVSLATERNSTMSGK</sequence>
<accession>A0A1D8KCN9</accession>
<feature type="transmembrane region" description="Helical" evidence="1">
    <location>
        <begin position="43"/>
        <end position="65"/>
    </location>
</feature>
<evidence type="ECO:0000313" key="2">
    <source>
        <dbReference type="EMBL" id="AOV18727.1"/>
    </source>
</evidence>
<organism evidence="2 3">
    <name type="scientific">Acidihalobacter aeolianus</name>
    <dbReference type="NCBI Taxonomy" id="2792603"/>
    <lineage>
        <taxon>Bacteria</taxon>
        <taxon>Pseudomonadati</taxon>
        <taxon>Pseudomonadota</taxon>
        <taxon>Gammaproteobacteria</taxon>
        <taxon>Chromatiales</taxon>
        <taxon>Ectothiorhodospiraceae</taxon>
        <taxon>Acidihalobacter</taxon>
    </lineage>
</organism>
<keyword evidence="1" id="KW-0472">Membrane</keyword>
<reference evidence="2 3" key="1">
    <citation type="submission" date="2016-09" db="EMBL/GenBank/DDBJ databases">
        <title>Acidihalobacter prosperus V6 (DSM14174).</title>
        <authorList>
            <person name="Khaleque H.N."/>
            <person name="Ramsay J.P."/>
            <person name="Murphy R.J.T."/>
            <person name="Kaksonen A.H."/>
            <person name="Boxall N.J."/>
            <person name="Watkin E.L.J."/>
        </authorList>
    </citation>
    <scope>NUCLEOTIDE SEQUENCE [LARGE SCALE GENOMIC DNA]</scope>
    <source>
        <strain evidence="2 3">V6</strain>
        <plasmid evidence="3">papv6</plasmid>
    </source>
</reference>
<dbReference type="RefSeq" id="WP_070074250.1">
    <property type="nucleotide sequence ID" value="NZ_CP017449.1"/>
</dbReference>
<dbReference type="KEGG" id="aaeo:BJI67_15905"/>
<keyword evidence="1" id="KW-1133">Transmembrane helix</keyword>
<keyword evidence="1" id="KW-0812">Transmembrane</keyword>
<name>A0A1D8KCN9_9GAMM</name>
<feature type="transmembrane region" description="Helical" evidence="1">
    <location>
        <begin position="71"/>
        <end position="96"/>
    </location>
</feature>